<feature type="compositionally biased region" description="Polar residues" evidence="1">
    <location>
        <begin position="294"/>
        <end position="314"/>
    </location>
</feature>
<organism evidence="2 3">
    <name type="scientific">Zootermopsis nevadensis</name>
    <name type="common">Dampwood termite</name>
    <dbReference type="NCBI Taxonomy" id="136037"/>
    <lineage>
        <taxon>Eukaryota</taxon>
        <taxon>Metazoa</taxon>
        <taxon>Ecdysozoa</taxon>
        <taxon>Arthropoda</taxon>
        <taxon>Hexapoda</taxon>
        <taxon>Insecta</taxon>
        <taxon>Pterygota</taxon>
        <taxon>Neoptera</taxon>
        <taxon>Polyneoptera</taxon>
        <taxon>Dictyoptera</taxon>
        <taxon>Blattodea</taxon>
        <taxon>Blattoidea</taxon>
        <taxon>Termitoidae</taxon>
        <taxon>Termopsidae</taxon>
        <taxon>Zootermopsis</taxon>
    </lineage>
</organism>
<reference evidence="2 3" key="1">
    <citation type="journal article" date="2014" name="Nat. Commun.">
        <title>Molecular traces of alternative social organization in a termite genome.</title>
        <authorList>
            <person name="Terrapon N."/>
            <person name="Li C."/>
            <person name="Robertson H.M."/>
            <person name="Ji L."/>
            <person name="Meng X."/>
            <person name="Booth W."/>
            <person name="Chen Z."/>
            <person name="Childers C.P."/>
            <person name="Glastad K.M."/>
            <person name="Gokhale K."/>
            <person name="Gowin J."/>
            <person name="Gronenberg W."/>
            <person name="Hermansen R.A."/>
            <person name="Hu H."/>
            <person name="Hunt B.G."/>
            <person name="Huylmans A.K."/>
            <person name="Khalil S.M."/>
            <person name="Mitchell R.D."/>
            <person name="Munoz-Torres M.C."/>
            <person name="Mustard J.A."/>
            <person name="Pan H."/>
            <person name="Reese J.T."/>
            <person name="Scharf M.E."/>
            <person name="Sun F."/>
            <person name="Vogel H."/>
            <person name="Xiao J."/>
            <person name="Yang W."/>
            <person name="Yang Z."/>
            <person name="Yang Z."/>
            <person name="Zhou J."/>
            <person name="Zhu J."/>
            <person name="Brent C.S."/>
            <person name="Elsik C.G."/>
            <person name="Goodisman M.A."/>
            <person name="Liberles D.A."/>
            <person name="Roe R.M."/>
            <person name="Vargo E.L."/>
            <person name="Vilcinskas A."/>
            <person name="Wang J."/>
            <person name="Bornberg-Bauer E."/>
            <person name="Korb J."/>
            <person name="Zhang G."/>
            <person name="Liebig J."/>
        </authorList>
    </citation>
    <scope>NUCLEOTIDE SEQUENCE [LARGE SCALE GENOMIC DNA]</scope>
    <source>
        <tissue evidence="2">Whole organism</tissue>
    </source>
</reference>
<feature type="compositionally biased region" description="Basic and acidic residues" evidence="1">
    <location>
        <begin position="345"/>
        <end position="356"/>
    </location>
</feature>
<gene>
    <name evidence="2" type="ORF">L798_00888</name>
</gene>
<dbReference type="OMA" id="APYMADE"/>
<feature type="region of interest" description="Disordered" evidence="1">
    <location>
        <begin position="216"/>
        <end position="356"/>
    </location>
</feature>
<dbReference type="PANTHER" id="PTHR21521">
    <property type="entry name" value="AMUN, ISOFORM A"/>
    <property type="match status" value="1"/>
</dbReference>
<feature type="compositionally biased region" description="Basic and acidic residues" evidence="1">
    <location>
        <begin position="323"/>
        <end position="332"/>
    </location>
</feature>
<dbReference type="eggNOG" id="ENOG502QR55">
    <property type="taxonomic scope" value="Eukaryota"/>
</dbReference>
<evidence type="ECO:0000256" key="1">
    <source>
        <dbReference type="SAM" id="MobiDB-lite"/>
    </source>
</evidence>
<dbReference type="PANTHER" id="PTHR21521:SF0">
    <property type="entry name" value="AMUN, ISOFORM A"/>
    <property type="match status" value="1"/>
</dbReference>
<sequence>MASVKDPATFFAKGTSNQFEHVLKLYSEALKLKADQKNKKEEELMRLDNWYQNELPKKIKSRGKDAHLIHEELVQTMKWKQARGKFFPQLSYLVKVNTPRAVMMETKKAFRKLPNLEQAITALSNLKGVGTTMASALLAAAAPDQAPFMADECLMAIPDIEGIDYTTKEYLKFVHHIQATVERLNKETNNGTWNPHQVELALWTHYVVSEMKPELLDSIPNPTENGTSHHDQKNGDSTPKPQEPDQSSDESTQGSTNEKDPAVGPTDALDDCTTSFTEDSSDKPSTPIVVSPGDENTNDSIATSDSATNDSVAISTAIVACNNKRDEASTKDETEEETTSSLEEPPTKKTKVDDEK</sequence>
<evidence type="ECO:0000313" key="2">
    <source>
        <dbReference type="EMBL" id="KDR08958.1"/>
    </source>
</evidence>
<dbReference type="InParanoid" id="A0A067QWF8"/>
<dbReference type="Proteomes" id="UP000027135">
    <property type="component" value="Unassembled WGS sequence"/>
</dbReference>
<proteinExistence type="predicted"/>
<keyword evidence="3" id="KW-1185">Reference proteome</keyword>
<dbReference type="STRING" id="136037.A0A067QWF8"/>
<evidence type="ECO:0000313" key="3">
    <source>
        <dbReference type="Proteomes" id="UP000027135"/>
    </source>
</evidence>
<dbReference type="AlphaFoldDB" id="A0A067QWF8"/>
<name>A0A067QWF8_ZOONE</name>
<accession>A0A067QWF8</accession>
<protein>
    <submittedName>
        <fullName evidence="2">Uncharacterized protein</fullName>
    </submittedName>
</protein>
<dbReference type="OrthoDB" id="8249012at2759"/>
<dbReference type="EMBL" id="KK853286">
    <property type="protein sequence ID" value="KDR08958.1"/>
    <property type="molecule type" value="Genomic_DNA"/>
</dbReference>